<feature type="region of interest" description="Disordered" evidence="3">
    <location>
        <begin position="151"/>
        <end position="186"/>
    </location>
</feature>
<evidence type="ECO:0000256" key="1">
    <source>
        <dbReference type="ARBA" id="ARBA00022722"/>
    </source>
</evidence>
<dbReference type="AlphaFoldDB" id="A0A9P8W0P7"/>
<evidence type="ECO:0000313" key="5">
    <source>
        <dbReference type="Proteomes" id="UP000777438"/>
    </source>
</evidence>
<accession>A0A9P8W0P7</accession>
<keyword evidence="5" id="KW-1185">Reference proteome</keyword>
<reference evidence="4 5" key="1">
    <citation type="journal article" date="2021" name="Nat. Commun.">
        <title>Genetic determinants of endophytism in the Arabidopsis root mycobiome.</title>
        <authorList>
            <person name="Mesny F."/>
            <person name="Miyauchi S."/>
            <person name="Thiergart T."/>
            <person name="Pickel B."/>
            <person name="Atanasova L."/>
            <person name="Karlsson M."/>
            <person name="Huettel B."/>
            <person name="Barry K.W."/>
            <person name="Haridas S."/>
            <person name="Chen C."/>
            <person name="Bauer D."/>
            <person name="Andreopoulos W."/>
            <person name="Pangilinan J."/>
            <person name="LaButti K."/>
            <person name="Riley R."/>
            <person name="Lipzen A."/>
            <person name="Clum A."/>
            <person name="Drula E."/>
            <person name="Henrissat B."/>
            <person name="Kohler A."/>
            <person name="Grigoriev I.V."/>
            <person name="Martin F.M."/>
            <person name="Hacquard S."/>
        </authorList>
    </citation>
    <scope>NUCLEOTIDE SEQUENCE [LARGE SCALE GENOMIC DNA]</scope>
    <source>
        <strain evidence="4 5">MPI-CAGE-CH-0241</strain>
    </source>
</reference>
<dbReference type="Proteomes" id="UP000777438">
    <property type="component" value="Unassembled WGS sequence"/>
</dbReference>
<gene>
    <name evidence="4" type="ORF">B0T10DRAFT_579288</name>
</gene>
<dbReference type="GO" id="GO:0016787">
    <property type="term" value="F:hydrolase activity"/>
    <property type="evidence" value="ECO:0007669"/>
    <property type="project" value="UniProtKB-KW"/>
</dbReference>
<evidence type="ECO:0000256" key="3">
    <source>
        <dbReference type="SAM" id="MobiDB-lite"/>
    </source>
</evidence>
<evidence type="ECO:0000256" key="2">
    <source>
        <dbReference type="ARBA" id="ARBA00022801"/>
    </source>
</evidence>
<name>A0A9P8W0P7_9HYPO</name>
<feature type="region of interest" description="Disordered" evidence="3">
    <location>
        <begin position="1"/>
        <end position="41"/>
    </location>
</feature>
<feature type="compositionally biased region" description="Polar residues" evidence="3">
    <location>
        <begin position="1"/>
        <end position="10"/>
    </location>
</feature>
<proteinExistence type="predicted"/>
<keyword evidence="2" id="KW-0378">Hydrolase</keyword>
<sequence>MATPSKNLPDSSPIAPVVSPPQTPSSGTRTPESGSSYYSLGGLSETNPVRCISASEVDRQAFAIPTIPASGRGYPHIYRNDPPLPVFPSHPMLEHPLMPPGQTYMPDMNPGSARILVDQHVPPRVDVVYHQNRYDGRFTHATYHPRRTMNATAADDDDGFQDNDASLSQSSYSKPEMPEPASPSMGWTPGMSYSDSLKFLDPEDPMDALIFKKVILEYVLGSRGNDFGGPNTSWSSRVEEEYLERAYVGEAHLGEGYGGEGGVGDDHMDLP</sequence>
<organism evidence="4 5">
    <name type="scientific">Thelonectria olida</name>
    <dbReference type="NCBI Taxonomy" id="1576542"/>
    <lineage>
        <taxon>Eukaryota</taxon>
        <taxon>Fungi</taxon>
        <taxon>Dikarya</taxon>
        <taxon>Ascomycota</taxon>
        <taxon>Pezizomycotina</taxon>
        <taxon>Sordariomycetes</taxon>
        <taxon>Hypocreomycetidae</taxon>
        <taxon>Hypocreales</taxon>
        <taxon>Nectriaceae</taxon>
        <taxon>Thelonectria</taxon>
    </lineage>
</organism>
<comment type="caution">
    <text evidence="4">The sequence shown here is derived from an EMBL/GenBank/DDBJ whole genome shotgun (WGS) entry which is preliminary data.</text>
</comment>
<dbReference type="InterPro" id="IPR016191">
    <property type="entry name" value="Ribonuclease/ribotoxin"/>
</dbReference>
<dbReference type="EMBL" id="JAGPYM010000020">
    <property type="protein sequence ID" value="KAH6884568.1"/>
    <property type="molecule type" value="Genomic_DNA"/>
</dbReference>
<dbReference type="Gene3D" id="3.10.450.30">
    <property type="entry name" value="Microbial ribonucleases"/>
    <property type="match status" value="1"/>
</dbReference>
<keyword evidence="1" id="KW-0540">Nuclease</keyword>
<protein>
    <submittedName>
        <fullName evidence="4">Uncharacterized protein</fullName>
    </submittedName>
</protein>
<dbReference type="GO" id="GO:0003723">
    <property type="term" value="F:RNA binding"/>
    <property type="evidence" value="ECO:0007669"/>
    <property type="project" value="InterPro"/>
</dbReference>
<dbReference type="GO" id="GO:0004540">
    <property type="term" value="F:RNA nuclease activity"/>
    <property type="evidence" value="ECO:0007669"/>
    <property type="project" value="InterPro"/>
</dbReference>
<dbReference type="SUPFAM" id="SSF53933">
    <property type="entry name" value="Microbial ribonucleases"/>
    <property type="match status" value="1"/>
</dbReference>
<evidence type="ECO:0000313" key="4">
    <source>
        <dbReference type="EMBL" id="KAH6884568.1"/>
    </source>
</evidence>